<reference evidence="6" key="1">
    <citation type="submission" date="2018-11" db="EMBL/GenBank/DDBJ databases">
        <authorList>
            <consortium name="Genoscope - CEA"/>
            <person name="William W."/>
        </authorList>
    </citation>
    <scope>NUCLEOTIDE SEQUENCE</scope>
</reference>
<evidence type="ECO:0000313" key="6">
    <source>
        <dbReference type="EMBL" id="VDC59946.1"/>
    </source>
</evidence>
<dbReference type="EC" id="2.8.2.-" evidence="3"/>
<dbReference type="PANTHER" id="PTHR11783">
    <property type="entry name" value="SULFOTRANSFERASE SULT"/>
    <property type="match status" value="1"/>
</dbReference>
<gene>
    <name evidence="6" type="ORF">BRAA09T37557Z</name>
    <name evidence="5" type="ORF">BRAPAZ1V2_A09P20980.2</name>
</gene>
<evidence type="ECO:0000313" key="5">
    <source>
        <dbReference type="EMBL" id="CAG7861631.1"/>
    </source>
</evidence>
<feature type="domain" description="Sulfotransferase" evidence="4">
    <location>
        <begin position="85"/>
        <end position="349"/>
    </location>
</feature>
<dbReference type="Pfam" id="PF00685">
    <property type="entry name" value="Sulfotransfer_1"/>
    <property type="match status" value="1"/>
</dbReference>
<feature type="non-terminal residue" evidence="6">
    <location>
        <position position="1"/>
    </location>
</feature>
<dbReference type="InterPro" id="IPR000863">
    <property type="entry name" value="Sulfotransferase_dom"/>
</dbReference>
<evidence type="ECO:0000259" key="4">
    <source>
        <dbReference type="Pfam" id="PF00685"/>
    </source>
</evidence>
<keyword evidence="2 3" id="KW-0808">Transferase</keyword>
<dbReference type="EMBL" id="LS974625">
    <property type="protein sequence ID" value="CAG7861631.1"/>
    <property type="molecule type" value="Genomic_DNA"/>
</dbReference>
<sequence length="353" mass="40721">FSSSFSIIISQCPERITMEASQEPHLPSYMKDDNVSQETKNLISSLPSDKDFMGYSLYNYKGCWYYPNTLQAVLDVQEHFQPRKKDIILASLPKGGTTWLKSIVFAVLHREKYRENPQTHPLLSQNPHDLVPFLEIELYAGSQTPDLTKFPSPMIFSTHMHLNTLLEATTKSSSSSSPCKIVYVCRGIKDTFVSAWHYRNKLHRTEMDQASFELMFDAYCRGVHLYGPYWEHILSYWKGSLEDKEHVLFMKYEEIIEDPRLQVKRLGEFLNCPFTKEEEESGSVEEIVNLCSLRNLSSLEINKNGTIRVGVDTNVFFRKGEVGDWKNHLTPQIAKTIDEIVESRLRGSGLIFQ</sequence>
<dbReference type="Gene3D" id="3.40.50.300">
    <property type="entry name" value="P-loop containing nucleotide triphosphate hydrolases"/>
    <property type="match status" value="1"/>
</dbReference>
<organism evidence="6">
    <name type="scientific">Brassica campestris</name>
    <name type="common">Field mustard</name>
    <dbReference type="NCBI Taxonomy" id="3711"/>
    <lineage>
        <taxon>Eukaryota</taxon>
        <taxon>Viridiplantae</taxon>
        <taxon>Streptophyta</taxon>
        <taxon>Embryophyta</taxon>
        <taxon>Tracheophyta</taxon>
        <taxon>Spermatophyta</taxon>
        <taxon>Magnoliopsida</taxon>
        <taxon>eudicotyledons</taxon>
        <taxon>Gunneridae</taxon>
        <taxon>Pentapetalae</taxon>
        <taxon>rosids</taxon>
        <taxon>malvids</taxon>
        <taxon>Brassicales</taxon>
        <taxon>Brassicaceae</taxon>
        <taxon>Brassiceae</taxon>
        <taxon>Brassica</taxon>
    </lineage>
</organism>
<proteinExistence type="inferred from homology"/>
<evidence type="ECO:0000256" key="3">
    <source>
        <dbReference type="RuleBase" id="RU361155"/>
    </source>
</evidence>
<evidence type="ECO:0000256" key="1">
    <source>
        <dbReference type="ARBA" id="ARBA00005771"/>
    </source>
</evidence>
<dbReference type="Proteomes" id="UP000694005">
    <property type="component" value="Chromosome A09"/>
</dbReference>
<dbReference type="InterPro" id="IPR027417">
    <property type="entry name" value="P-loop_NTPase"/>
</dbReference>
<dbReference type="GO" id="GO:0008146">
    <property type="term" value="F:sulfotransferase activity"/>
    <property type="evidence" value="ECO:0007669"/>
    <property type="project" value="InterPro"/>
</dbReference>
<dbReference type="Gramene" id="A09p20980.2_BraZ1">
    <property type="protein sequence ID" value="A09p20980.2_BraZ1.CDS.1"/>
    <property type="gene ID" value="A09g20980.2_BraZ1"/>
</dbReference>
<protein>
    <recommendedName>
        <fullName evidence="3">Sulfotransferase</fullName>
        <ecNumber evidence="3">2.8.2.-</ecNumber>
    </recommendedName>
</protein>
<name>A0A3P5XYP8_BRACM</name>
<comment type="similarity">
    <text evidence="1 3">Belongs to the sulfotransferase 1 family.</text>
</comment>
<evidence type="ECO:0000256" key="2">
    <source>
        <dbReference type="ARBA" id="ARBA00022679"/>
    </source>
</evidence>
<dbReference type="SUPFAM" id="SSF52540">
    <property type="entry name" value="P-loop containing nucleoside triphosphate hydrolases"/>
    <property type="match status" value="1"/>
</dbReference>
<dbReference type="AlphaFoldDB" id="A0A3P5XYP8"/>
<accession>A0A3P5XYP8</accession>
<dbReference type="EMBL" id="LR031568">
    <property type="protein sequence ID" value="VDC59946.1"/>
    <property type="molecule type" value="Genomic_DNA"/>
</dbReference>